<keyword evidence="1" id="KW-0456">Lyase</keyword>
<accession>D8PE83</accession>
<evidence type="ECO:0000313" key="5">
    <source>
        <dbReference type="EMBL" id="CBK41542.1"/>
    </source>
</evidence>
<dbReference type="PANTHER" id="PTHR12935:SF0">
    <property type="entry name" value="GAMMA-GLUTAMYLCYCLOTRANSFERASE"/>
    <property type="match status" value="1"/>
</dbReference>
<organism evidence="5 6">
    <name type="scientific">Nitrospira defluvii</name>
    <dbReference type="NCBI Taxonomy" id="330214"/>
    <lineage>
        <taxon>Bacteria</taxon>
        <taxon>Pseudomonadati</taxon>
        <taxon>Nitrospirota</taxon>
        <taxon>Nitrospiria</taxon>
        <taxon>Nitrospirales</taxon>
        <taxon>Nitrospiraceae</taxon>
        <taxon>Nitrospira</taxon>
    </lineage>
</organism>
<dbReference type="Gene3D" id="3.10.490.10">
    <property type="entry name" value="Gamma-glutamyl cyclotransferase-like"/>
    <property type="match status" value="1"/>
</dbReference>
<dbReference type="GO" id="GO:0003839">
    <property type="term" value="F:gamma-glutamylcyclotransferase activity"/>
    <property type="evidence" value="ECO:0007669"/>
    <property type="project" value="InterPro"/>
</dbReference>
<dbReference type="Pfam" id="PF06094">
    <property type="entry name" value="GGACT"/>
    <property type="match status" value="1"/>
</dbReference>
<sequence length="144" mass="16391">MRLYFAYGSNMWNAQMEQRCPQSKKVGVARLLGYRWIISARRYANVVKSTRDEVEGVSFEISATDEVSLDIYEGVKSGSYQKVDLPVLYEGQEKVALVYVDPVTAEGCSTDEYIQRINLGLVDAKLSNAYVTRYVRRYIPARPS</sequence>
<proteinExistence type="predicted"/>
<dbReference type="Proteomes" id="UP000001660">
    <property type="component" value="Chromosome"/>
</dbReference>
<keyword evidence="6" id="KW-1185">Reference proteome</keyword>
<feature type="active site" description="Proton acceptor" evidence="2">
    <location>
        <position position="73"/>
    </location>
</feature>
<dbReference type="KEGG" id="nde:NIDE1813"/>
<dbReference type="InterPro" id="IPR017939">
    <property type="entry name" value="G-Glutamylcylcotransferase"/>
</dbReference>
<dbReference type="SUPFAM" id="SSF110857">
    <property type="entry name" value="Gamma-glutamyl cyclotransferase-like"/>
    <property type="match status" value="1"/>
</dbReference>
<dbReference type="PANTHER" id="PTHR12935">
    <property type="entry name" value="GAMMA-GLUTAMYLCYCLOTRANSFERASE"/>
    <property type="match status" value="1"/>
</dbReference>
<protein>
    <recommendedName>
        <fullName evidence="4">Gamma-glutamylcyclotransferase AIG2-like domain-containing protein</fullName>
    </recommendedName>
</protein>
<dbReference type="AlphaFoldDB" id="D8PE83"/>
<evidence type="ECO:0000256" key="1">
    <source>
        <dbReference type="ARBA" id="ARBA00023239"/>
    </source>
</evidence>
<feature type="domain" description="Gamma-glutamylcyclotransferase AIG2-like" evidence="4">
    <location>
        <begin position="4"/>
        <end position="101"/>
    </location>
</feature>
<dbReference type="InterPro" id="IPR009288">
    <property type="entry name" value="AIG2-like_dom"/>
</dbReference>
<gene>
    <name evidence="5" type="ORF">NIDE1813</name>
</gene>
<reference evidence="5 6" key="1">
    <citation type="journal article" date="2010" name="Proc. Natl. Acad. Sci. U.S.A.">
        <title>A Nitrospira metagenome illuminates the physiology and evolution of globally important nitrite-oxidizing bacteria.</title>
        <authorList>
            <person name="Lucker S."/>
            <person name="Wagner M."/>
            <person name="Maixner F."/>
            <person name="Pelletier E."/>
            <person name="Koch H."/>
            <person name="Vacherie B."/>
            <person name="Rattei T."/>
            <person name="Sinninghe Damste J."/>
            <person name="Spieck E."/>
            <person name="Le Paslier D."/>
            <person name="Daims H."/>
        </authorList>
    </citation>
    <scope>NUCLEOTIDE SEQUENCE [LARGE SCALE GENOMIC DNA]</scope>
</reference>
<dbReference type="STRING" id="330214.NIDE1813"/>
<dbReference type="HOGENOM" id="CLU_048475_1_2_0"/>
<dbReference type="EMBL" id="FP929003">
    <property type="protein sequence ID" value="CBK41542.1"/>
    <property type="molecule type" value="Genomic_DNA"/>
</dbReference>
<dbReference type="InterPro" id="IPR036568">
    <property type="entry name" value="GGCT-like_sf"/>
</dbReference>
<evidence type="ECO:0000313" key="6">
    <source>
        <dbReference type="Proteomes" id="UP000001660"/>
    </source>
</evidence>
<feature type="binding site" evidence="3">
    <location>
        <begin position="4"/>
        <end position="9"/>
    </location>
    <ligand>
        <name>substrate</name>
    </ligand>
</feature>
<evidence type="ECO:0000256" key="3">
    <source>
        <dbReference type="PIRSR" id="PIRSR617939-2"/>
    </source>
</evidence>
<dbReference type="CDD" id="cd06661">
    <property type="entry name" value="GGCT_like"/>
    <property type="match status" value="1"/>
</dbReference>
<evidence type="ECO:0000256" key="2">
    <source>
        <dbReference type="PIRSR" id="PIRSR617939-1"/>
    </source>
</evidence>
<name>D8PE83_9BACT</name>
<dbReference type="OrthoDB" id="141582at2"/>
<dbReference type="eggNOG" id="COG3703">
    <property type="taxonomic scope" value="Bacteria"/>
</dbReference>
<dbReference type="InterPro" id="IPR013024">
    <property type="entry name" value="GGCT-like"/>
</dbReference>
<evidence type="ECO:0000259" key="4">
    <source>
        <dbReference type="Pfam" id="PF06094"/>
    </source>
</evidence>